<proteinExistence type="predicted"/>
<name>A0AAP0X8Y2_9PSED</name>
<reference evidence="1 2" key="2">
    <citation type="journal article" date="2016" name="Front. Microbiol.">
        <title>When Genome-Based Approach Meets the 'Old but Good': Revealing Genes Involved in the Antibacterial Activity of Pseudomonas sp. P482 against Soft Rot Pathogens.</title>
        <authorList>
            <person name="Krzyzanowska D.M."/>
            <person name="Ossowicki A."/>
            <person name="Rajewska M."/>
            <person name="Maciag T."/>
            <person name="Jablonska M."/>
            <person name="Obuchowski M."/>
            <person name="Heeb S."/>
            <person name="Jafra S."/>
        </authorList>
    </citation>
    <scope>NUCLEOTIDE SEQUENCE [LARGE SCALE GENOMIC DNA]</scope>
    <source>
        <strain evidence="1 2">P482</strain>
    </source>
</reference>
<dbReference type="EMBL" id="CP071706">
    <property type="protein sequence ID" value="KDN98563.2"/>
    <property type="molecule type" value="Genomic_DNA"/>
</dbReference>
<keyword evidence="2" id="KW-1185">Reference proteome</keyword>
<evidence type="ECO:0000313" key="2">
    <source>
        <dbReference type="Proteomes" id="UP000027121"/>
    </source>
</evidence>
<dbReference type="GeneID" id="98283960"/>
<organism evidence="1 2">
    <name type="scientific">Pseudomonas donghuensis</name>
    <dbReference type="NCBI Taxonomy" id="1163398"/>
    <lineage>
        <taxon>Bacteria</taxon>
        <taxon>Pseudomonadati</taxon>
        <taxon>Pseudomonadota</taxon>
        <taxon>Gammaproteobacteria</taxon>
        <taxon>Pseudomonadales</taxon>
        <taxon>Pseudomonadaceae</taxon>
        <taxon>Pseudomonas</taxon>
    </lineage>
</organism>
<protein>
    <submittedName>
        <fullName evidence="1">Uncharacterized protein</fullName>
    </submittedName>
</protein>
<dbReference type="Proteomes" id="UP000027121">
    <property type="component" value="Chromosome"/>
</dbReference>
<dbReference type="KEGG" id="pdw:BV82_3570"/>
<accession>A0AAP0X8Y2</accession>
<reference evidence="1 2" key="1">
    <citation type="journal article" date="2014" name="Genome Announc.">
        <title>Genome Sequence of Pseudomonas sp. Strain P482, a Tomato Rhizosphere Isolate with Broad-Spectrum Antimicrobial Activity.</title>
        <authorList>
            <person name="Krzyzanowska D.M."/>
            <person name="Ossowicki A."/>
            <person name="Jafra S."/>
        </authorList>
    </citation>
    <scope>NUCLEOTIDE SEQUENCE [LARGE SCALE GENOMIC DNA]</scope>
    <source>
        <strain evidence="1 2">P482</strain>
    </source>
</reference>
<sequence>MLEDPRTRMPGVQLVFLLTPFLLMLSAMAMNACVALSRDFDLLIEAIQGNPWFERQKNLWGTASFKSRCYLVWSACGVVIWPQLHVRRGHLDADKMDRLPPTLRRRMIVE</sequence>
<gene>
    <name evidence="1" type="ORF">BV82_3570</name>
</gene>
<dbReference type="RefSeq" id="WP_010224044.1">
    <property type="nucleotide sequence ID" value="NZ_CATKPL010000033.1"/>
</dbReference>
<dbReference type="AlphaFoldDB" id="A0AAP0X8Y2"/>
<evidence type="ECO:0000313" key="1">
    <source>
        <dbReference type="EMBL" id="KDN98563.2"/>
    </source>
</evidence>